<dbReference type="RefSeq" id="WP_332616734.1">
    <property type="nucleotide sequence ID" value="NZ_JAXGFP010000004.1"/>
</dbReference>
<name>A0ABU7YZ50_9GAMM</name>
<gene>
    <name evidence="3" type="ORF">SNE34_09445</name>
</gene>
<dbReference type="InterPro" id="IPR018247">
    <property type="entry name" value="EF_Hand_1_Ca_BS"/>
</dbReference>
<reference evidence="3 4" key="1">
    <citation type="journal article" date="2016" name="Int. J. Syst. Evol. Microbiol.">
        <title>Lysobacter erysipheiresistens sp. nov., an antagonist of powdery mildew, isolated from tobacco-cultivated soil.</title>
        <authorList>
            <person name="Xie B."/>
            <person name="Li T."/>
            <person name="Lin X."/>
            <person name="Wang C.J."/>
            <person name="Chen Y.J."/>
            <person name="Liu W.J."/>
            <person name="Zhao Z.W."/>
        </authorList>
    </citation>
    <scope>NUCLEOTIDE SEQUENCE [LARGE SCALE GENOMIC DNA]</scope>
    <source>
        <strain evidence="3 4">RS-LYSO-3</strain>
    </source>
</reference>
<evidence type="ECO:0000313" key="3">
    <source>
        <dbReference type="EMBL" id="MEG3184233.1"/>
    </source>
</evidence>
<comment type="caution">
    <text evidence="3">The sequence shown here is derived from an EMBL/GenBank/DDBJ whole genome shotgun (WGS) entry which is preliminary data.</text>
</comment>
<evidence type="ECO:0000256" key="1">
    <source>
        <dbReference type="SAM" id="SignalP"/>
    </source>
</evidence>
<evidence type="ECO:0000313" key="4">
    <source>
        <dbReference type="Proteomes" id="UP001355056"/>
    </source>
</evidence>
<evidence type="ECO:0000259" key="2">
    <source>
        <dbReference type="PROSITE" id="PS50222"/>
    </source>
</evidence>
<feature type="signal peptide" evidence="1">
    <location>
        <begin position="1"/>
        <end position="24"/>
    </location>
</feature>
<dbReference type="PROSITE" id="PS00018">
    <property type="entry name" value="EF_HAND_1"/>
    <property type="match status" value="1"/>
</dbReference>
<dbReference type="EMBL" id="JAXGFP010000004">
    <property type="protein sequence ID" value="MEG3184233.1"/>
    <property type="molecule type" value="Genomic_DNA"/>
</dbReference>
<dbReference type="SUPFAM" id="SSF47473">
    <property type="entry name" value="EF-hand"/>
    <property type="match status" value="1"/>
</dbReference>
<dbReference type="InterPro" id="IPR002048">
    <property type="entry name" value="EF_hand_dom"/>
</dbReference>
<proteinExistence type="predicted"/>
<sequence>MNKLSRSTLAFAFVASLAAPLAFAQDASTDVGTDVGTDAAAQAAPTEQMADPAAAAPQALSWNDVDADKDGALSQAEAGSVPELVTVFADADADADGSLTADEYQAYVAKVQAEGSAGSGG</sequence>
<dbReference type="PROSITE" id="PS50222">
    <property type="entry name" value="EF_HAND_2"/>
    <property type="match status" value="1"/>
</dbReference>
<dbReference type="Gene3D" id="1.10.238.10">
    <property type="entry name" value="EF-hand"/>
    <property type="match status" value="1"/>
</dbReference>
<accession>A0ABU7YZ50</accession>
<feature type="chain" id="PRO_5046748375" evidence="1">
    <location>
        <begin position="25"/>
        <end position="121"/>
    </location>
</feature>
<keyword evidence="1" id="KW-0732">Signal</keyword>
<protein>
    <submittedName>
        <fullName evidence="3">EF-hand domain-containing protein</fullName>
    </submittedName>
</protein>
<dbReference type="Pfam" id="PF13202">
    <property type="entry name" value="EF-hand_5"/>
    <property type="match status" value="1"/>
</dbReference>
<dbReference type="Proteomes" id="UP001355056">
    <property type="component" value="Unassembled WGS sequence"/>
</dbReference>
<organism evidence="3 4">
    <name type="scientific">Novilysobacter erysipheiresistens</name>
    <dbReference type="NCBI Taxonomy" id="1749332"/>
    <lineage>
        <taxon>Bacteria</taxon>
        <taxon>Pseudomonadati</taxon>
        <taxon>Pseudomonadota</taxon>
        <taxon>Gammaproteobacteria</taxon>
        <taxon>Lysobacterales</taxon>
        <taxon>Lysobacteraceae</taxon>
        <taxon>Novilysobacter</taxon>
    </lineage>
</organism>
<feature type="domain" description="EF-hand" evidence="2">
    <location>
        <begin position="79"/>
        <end position="114"/>
    </location>
</feature>
<keyword evidence="4" id="KW-1185">Reference proteome</keyword>
<dbReference type="InterPro" id="IPR011992">
    <property type="entry name" value="EF-hand-dom_pair"/>
</dbReference>